<evidence type="ECO:0000256" key="1">
    <source>
        <dbReference type="ARBA" id="ARBA00022515"/>
    </source>
</evidence>
<evidence type="ECO:0000259" key="13">
    <source>
        <dbReference type="Pfam" id="PF18074"/>
    </source>
</evidence>
<keyword evidence="7 11" id="KW-0862">Zinc</keyword>
<evidence type="ECO:0000256" key="2">
    <source>
        <dbReference type="ARBA" id="ARBA00022705"/>
    </source>
</evidence>
<feature type="binding site" evidence="11">
    <location>
        <position position="316"/>
    </location>
    <ligand>
        <name>Zn(2+)</name>
        <dbReference type="ChEBI" id="CHEBI:29105"/>
        <label>2</label>
    </ligand>
</feature>
<feature type="domain" description="Primosomal protein N' 3' DNA-binding" evidence="12">
    <location>
        <begin position="13"/>
        <end position="108"/>
    </location>
</feature>
<dbReference type="InterPro" id="IPR027417">
    <property type="entry name" value="P-loop_NTPase"/>
</dbReference>
<name>A0A1G2F8W1_9BACT</name>
<dbReference type="Pfam" id="PF17764">
    <property type="entry name" value="PriA_3primeBD"/>
    <property type="match status" value="1"/>
</dbReference>
<dbReference type="Gene3D" id="3.40.50.300">
    <property type="entry name" value="P-loop containing nucleotide triphosphate hydrolases"/>
    <property type="match status" value="2"/>
</dbReference>
<dbReference type="GO" id="GO:1990077">
    <property type="term" value="C:primosome complex"/>
    <property type="evidence" value="ECO:0007669"/>
    <property type="project" value="UniProtKB-UniRule"/>
</dbReference>
<dbReference type="GO" id="GO:0016787">
    <property type="term" value="F:hydrolase activity"/>
    <property type="evidence" value="ECO:0007669"/>
    <property type="project" value="UniProtKB-KW"/>
</dbReference>
<feature type="binding site" evidence="11">
    <location>
        <position position="362"/>
    </location>
    <ligand>
        <name>Zn(2+)</name>
        <dbReference type="ChEBI" id="CHEBI:29105"/>
        <label>1</label>
    </ligand>
</feature>
<evidence type="ECO:0000256" key="10">
    <source>
        <dbReference type="ARBA" id="ARBA00023235"/>
    </source>
</evidence>
<dbReference type="GO" id="GO:0003677">
    <property type="term" value="F:DNA binding"/>
    <property type="evidence" value="ECO:0007669"/>
    <property type="project" value="UniProtKB-UniRule"/>
</dbReference>
<keyword evidence="1 11" id="KW-0639">Primosome</keyword>
<gene>
    <name evidence="11" type="primary">priA</name>
    <name evidence="14" type="ORF">A2174_02750</name>
</gene>
<dbReference type="InterPro" id="IPR005259">
    <property type="entry name" value="PriA"/>
</dbReference>
<dbReference type="GO" id="GO:0005524">
    <property type="term" value="F:ATP binding"/>
    <property type="evidence" value="ECO:0007669"/>
    <property type="project" value="UniProtKB-UniRule"/>
</dbReference>
<dbReference type="Proteomes" id="UP000177725">
    <property type="component" value="Unassembled WGS sequence"/>
</dbReference>
<evidence type="ECO:0000256" key="9">
    <source>
        <dbReference type="ARBA" id="ARBA00023125"/>
    </source>
</evidence>
<evidence type="ECO:0000256" key="11">
    <source>
        <dbReference type="HAMAP-Rule" id="MF_00983"/>
    </source>
</evidence>
<feature type="binding site" evidence="11">
    <location>
        <position position="359"/>
    </location>
    <ligand>
        <name>Zn(2+)</name>
        <dbReference type="ChEBI" id="CHEBI:29105"/>
        <label>1</label>
    </ligand>
</feature>
<evidence type="ECO:0000256" key="5">
    <source>
        <dbReference type="ARBA" id="ARBA00022801"/>
    </source>
</evidence>
<comment type="similarity">
    <text evidence="11">Belongs to the helicase family. PriA subfamily.</text>
</comment>
<comment type="function">
    <text evidence="11">Initiates the restart of stalled replication forks, which reloads the replicative helicase on sites other than the origin of replication. Recognizes and binds to abandoned replication forks and remodels them to uncover a helicase loading site. Promotes assembly of the primosome at these replication forks.</text>
</comment>
<keyword evidence="8 11" id="KW-0067">ATP-binding</keyword>
<evidence type="ECO:0000256" key="6">
    <source>
        <dbReference type="ARBA" id="ARBA00022806"/>
    </source>
</evidence>
<keyword evidence="2 11" id="KW-0235">DNA replication</keyword>
<evidence type="ECO:0000256" key="3">
    <source>
        <dbReference type="ARBA" id="ARBA00022723"/>
    </source>
</evidence>
<feature type="binding site" evidence="11">
    <location>
        <position position="349"/>
    </location>
    <ligand>
        <name>Zn(2+)</name>
        <dbReference type="ChEBI" id="CHEBI:29105"/>
        <label>2</label>
    </ligand>
</feature>
<reference evidence="14 15" key="1">
    <citation type="journal article" date="2016" name="Nat. Commun.">
        <title>Thousands of microbial genomes shed light on interconnected biogeochemical processes in an aquifer system.</title>
        <authorList>
            <person name="Anantharaman K."/>
            <person name="Brown C.T."/>
            <person name="Hug L.A."/>
            <person name="Sharon I."/>
            <person name="Castelle C.J."/>
            <person name="Probst A.J."/>
            <person name="Thomas B.C."/>
            <person name="Singh A."/>
            <person name="Wilkins M.J."/>
            <person name="Karaoz U."/>
            <person name="Brodie E.L."/>
            <person name="Williams K.H."/>
            <person name="Hubbard S.S."/>
            <person name="Banfield J.F."/>
        </authorList>
    </citation>
    <scope>NUCLEOTIDE SEQUENCE [LARGE SCALE GENOMIC DNA]</scope>
</reference>
<feature type="binding site" evidence="11">
    <location>
        <position position="346"/>
    </location>
    <ligand>
        <name>Zn(2+)</name>
        <dbReference type="ChEBI" id="CHEBI:29105"/>
        <label>2</label>
    </ligand>
</feature>
<accession>A0A1G2F8W1</accession>
<comment type="subunit">
    <text evidence="11">Component of the replication restart primosome.</text>
</comment>
<evidence type="ECO:0000313" key="15">
    <source>
        <dbReference type="Proteomes" id="UP000177725"/>
    </source>
</evidence>
<dbReference type="GO" id="GO:0006302">
    <property type="term" value="P:double-strand break repair"/>
    <property type="evidence" value="ECO:0007669"/>
    <property type="project" value="InterPro"/>
</dbReference>
<dbReference type="HAMAP" id="MF_00983">
    <property type="entry name" value="PriA"/>
    <property type="match status" value="1"/>
</dbReference>
<protein>
    <recommendedName>
        <fullName evidence="11">Probable replication restart protein PriA</fullName>
    </recommendedName>
    <alternativeName>
        <fullName evidence="11">Putative ATP-dependent DNA helicase PriA</fullName>
    </alternativeName>
</protein>
<dbReference type="Gene3D" id="3.40.1440.60">
    <property type="entry name" value="PriA, 3(prime) DNA-binding domain"/>
    <property type="match status" value="1"/>
</dbReference>
<sequence>MYLIETAPLTKIPIQNPQILSYFSAHDLLVGSLILTPLGKRLQEAIVIETHEIKNHKMEIKEAGYELRPIKKILNKIPILTQNQIKLALWLGQYYFASPGIFLKMMMPKSGIKNYDLRIKNKSEQILILVPTITQVAFVAKNYREDKTVLIHSGLKLKRLNENWQKIASGEALIIIGTRLAVFAPFTNLKEIIIKDETNSSHRSFDMFPHYRTHEIAKKLAELFGAKLKFESNLPSLESPNSPIFLISPTLIDLRQEIREGNYTIFSRALQDAIKKTLAQKLYPEHSQKEQVILFINRRGAATFVLCRDCGYVAKCPNCDTPLTYHLLRLFRSDLNSASTTPILVCHHCGQKEQPPSLCPKCQGHRIKAFGSGTQRVEYEAQKLFKDAKILRLDSDTAPTPADQQKIIKLFREKKADILIGTQMMLNADLPRVALVAMISADTLLHLPDFRSDERLFQTITALNKFLNPPPFYKGGLGGILTQNFFIQTYNPKNKTLALAAQNNWQEFYEKELETRKILNYPPFSQLIKLVFRHRDPKKAAQEAKILSAKLTQQLKTSTILNEVIFSVSDAIPSFISKQKGKYVWQIIIKAKSYWLASVDQRENLLKLRNKILLTAGSNWEIEVDPESLL</sequence>
<dbReference type="PANTHER" id="PTHR30580">
    <property type="entry name" value="PRIMOSOMAL PROTEIN N"/>
    <property type="match status" value="1"/>
</dbReference>
<feature type="domain" description="Primosomal protein N C-terminal" evidence="13">
    <location>
        <begin position="523"/>
        <end position="626"/>
    </location>
</feature>
<keyword evidence="3 11" id="KW-0479">Metal-binding</keyword>
<dbReference type="SUPFAM" id="SSF52540">
    <property type="entry name" value="P-loop containing nucleoside triphosphate hydrolases"/>
    <property type="match status" value="2"/>
</dbReference>
<keyword evidence="6" id="KW-0347">Helicase</keyword>
<keyword evidence="5" id="KW-0378">Hydrolase</keyword>
<comment type="caution">
    <text evidence="11">As this protein does not have any detectable helicase domains, it probably does not have helicase activity.</text>
</comment>
<keyword evidence="4 11" id="KW-0547">Nucleotide-binding</keyword>
<dbReference type="EMBL" id="MHMV01000021">
    <property type="protein sequence ID" value="OGZ34504.1"/>
    <property type="molecule type" value="Genomic_DNA"/>
</dbReference>
<feature type="binding site" evidence="11">
    <location>
        <position position="319"/>
    </location>
    <ligand>
        <name>Zn(2+)</name>
        <dbReference type="ChEBI" id="CHEBI:29105"/>
        <label>2</label>
    </ligand>
</feature>
<dbReference type="PANTHER" id="PTHR30580:SF0">
    <property type="entry name" value="PRIMOSOMAL PROTEIN N"/>
    <property type="match status" value="1"/>
</dbReference>
<dbReference type="GO" id="GO:0006270">
    <property type="term" value="P:DNA replication initiation"/>
    <property type="evidence" value="ECO:0007669"/>
    <property type="project" value="TreeGrafter"/>
</dbReference>
<dbReference type="InterPro" id="IPR042115">
    <property type="entry name" value="PriA_3primeBD_sf"/>
</dbReference>
<feature type="binding site" evidence="11">
    <location>
        <position position="307"/>
    </location>
    <ligand>
        <name>Zn(2+)</name>
        <dbReference type="ChEBI" id="CHEBI:29105"/>
        <label>1</label>
    </ligand>
</feature>
<dbReference type="GO" id="GO:0006310">
    <property type="term" value="P:DNA recombination"/>
    <property type="evidence" value="ECO:0007669"/>
    <property type="project" value="InterPro"/>
</dbReference>
<proteinExistence type="inferred from homology"/>
<dbReference type="InterPro" id="IPR041236">
    <property type="entry name" value="PriA_C"/>
</dbReference>
<evidence type="ECO:0000259" key="12">
    <source>
        <dbReference type="Pfam" id="PF17764"/>
    </source>
</evidence>
<dbReference type="GO" id="GO:0006269">
    <property type="term" value="P:DNA replication, synthesis of primer"/>
    <property type="evidence" value="ECO:0007669"/>
    <property type="project" value="UniProtKB-KW"/>
</dbReference>
<comment type="cofactor">
    <cofactor evidence="11">
        <name>Zn(2+)</name>
        <dbReference type="ChEBI" id="CHEBI:29105"/>
    </cofactor>
    <text evidence="11">Binds 2 zinc ions per subunit.</text>
</comment>
<dbReference type="NCBIfam" id="TIGR00595">
    <property type="entry name" value="priA"/>
    <property type="match status" value="1"/>
</dbReference>
<dbReference type="GO" id="GO:0043138">
    <property type="term" value="F:3'-5' DNA helicase activity"/>
    <property type="evidence" value="ECO:0007669"/>
    <property type="project" value="TreeGrafter"/>
</dbReference>
<dbReference type="Pfam" id="PF18074">
    <property type="entry name" value="PriA_C"/>
    <property type="match status" value="1"/>
</dbReference>
<comment type="caution">
    <text evidence="14">The sequence shown here is derived from an EMBL/GenBank/DDBJ whole genome shotgun (WGS) entry which is preliminary data.</text>
</comment>
<dbReference type="AlphaFoldDB" id="A0A1G2F8W1"/>
<dbReference type="InterPro" id="IPR041222">
    <property type="entry name" value="PriA_3primeBD"/>
</dbReference>
<dbReference type="GO" id="GO:0008270">
    <property type="term" value="F:zinc ion binding"/>
    <property type="evidence" value="ECO:0007669"/>
    <property type="project" value="UniProtKB-UniRule"/>
</dbReference>
<organism evidence="14 15">
    <name type="scientific">Candidatus Portnoybacteria bacterium RBG_13_41_18</name>
    <dbReference type="NCBI Taxonomy" id="1801991"/>
    <lineage>
        <taxon>Bacteria</taxon>
        <taxon>Candidatus Portnoyibacteriota</taxon>
    </lineage>
</organism>
<evidence type="ECO:0000256" key="8">
    <source>
        <dbReference type="ARBA" id="ARBA00022840"/>
    </source>
</evidence>
<evidence type="ECO:0000256" key="4">
    <source>
        <dbReference type="ARBA" id="ARBA00022741"/>
    </source>
</evidence>
<keyword evidence="9 11" id="KW-0238">DNA-binding</keyword>
<keyword evidence="10" id="KW-0413">Isomerase</keyword>
<evidence type="ECO:0000256" key="7">
    <source>
        <dbReference type="ARBA" id="ARBA00022833"/>
    </source>
</evidence>
<evidence type="ECO:0000313" key="14">
    <source>
        <dbReference type="EMBL" id="OGZ34504.1"/>
    </source>
</evidence>
<feature type="binding site" evidence="11">
    <location>
        <position position="310"/>
    </location>
    <ligand>
        <name>Zn(2+)</name>
        <dbReference type="ChEBI" id="CHEBI:29105"/>
        <label>1</label>
    </ligand>
</feature>